<comment type="caution">
    <text evidence="1">The sequence shown here is derived from an EMBL/GenBank/DDBJ whole genome shotgun (WGS) entry which is preliminary data.</text>
</comment>
<sequence length="1361" mass="151816">MEVDSNSGSRRLALIKAVRSLDEDNTIALPDKIQRIWDLLSATKNTRLHAVEENILRWLFKHMSGTTEDAEQVRRYPLTWSILSHVFPKIPSQTLGRSLASLRFVSILRKTVGDITTAQKKPSASAVQTNGIEPEKTRKRKRDNEFPSDIDELRTPQGCIKSATAVFAALDSLFNQGDRRAAPDALERRVGAEHIKSLFSSSNEDTRDIAAGLILTCDRSLSVLESGISRYQKSWIDIIASLWNLRPHNKDDSIEFARYMCVPACSILTRLRGILDVTPVKVTSQTVKERWIRQLEQLLGAYLIRPARHAFVTDGNVNVLQTALDVTKRNLGGSAIVMWDVAARTPRDSSNPKSKAEHSSWARSAFQIFIDAIKSAETPYPNKVVTQMLDIAIQANSIPDTTTLRSLCKSHALGQGEADWNLIAQIVACDPDVFLMEHTLMEITLERITDHSNQDPTTRETIVTKIIIPLEDAYAKARNLVGFIGKWYDRLCEIPKNLLDQTIWVDPKIRETLASLIQSALTSAQLLRVLENLESLDDDSGARLVVLDGITAGITEEEFIKVADPVIFSKVFEGKTYENLSSSVLSLRWRIAGRMASWGTSSEVNRLRKELKSAIHHILKKGALEDPETLEAFGCYHKLWLANHPGGKHETDLAKRTCSFVERLTSEVKVKDDMSSLKPYIDYTFRYLPRLAELPGQESNNLRDLIVGLFWHVGQRFTVGGDAQNDSLLRLLLQNYDCEDEESLVDALISQPLDAIDSAEAQSGWTQPQSLSLLLILLEFPQGAFTKGRRKRVMSSWKKWRSAITDRASKDQQYVEAVLRLLIKVMQQPTFYEGMEFDDLVYLSCYMVEPSKTVLSLIEKLVDLTLRQMVASADEPSQFYLADAFNFVKNQEPTDSVYAVPLMLITKGLVSALYNPASNKPHNSAINFDEIAEKLALMVQTNLSTFASESDLLSRNGHDESSLLLFSLTLSGAKLVNKVRGEKSIELSAATISQLEKIGALYVSDGIGIGWKLQEFLQRNCPSQYDTATLLTQLQQSSRIDDEELVYDLVDAFVKTRDQAARSHLLTELVGRAKLATESIGPLLAVRRLIELHSGPNTSASKGSNQEVHELAAVHNRLASLLCQAESLQHFKHLSDTLLLLLDKHANSMTQFNIETTLSSVVHVCSQTGPKIHSPKAAGEIYDKLYKLVALVLKRHRLRLRGHFPILLTALRALLTTLLADTNSSAIGTAPSQAQHPPWLASRLQARHAERFARLLTLTCEPSAASVARGRASELDSATDAAKRAAGRDMFAVVELYIKLQLDSVIPRDVRKALEPGIYSVLDVTPQGCRRVLNESLDANGRAVFRGLFADYKRFGKWSGV</sequence>
<reference evidence="1 2" key="1">
    <citation type="journal article" date="2022" name="New Phytol.">
        <title>Ecological generalism drives hyperdiversity of secondary metabolite gene clusters in xylarialean endophytes.</title>
        <authorList>
            <person name="Franco M.E.E."/>
            <person name="Wisecaver J.H."/>
            <person name="Arnold A.E."/>
            <person name="Ju Y.M."/>
            <person name="Slot J.C."/>
            <person name="Ahrendt S."/>
            <person name="Moore L.P."/>
            <person name="Eastman K.E."/>
            <person name="Scott K."/>
            <person name="Konkel Z."/>
            <person name="Mondo S.J."/>
            <person name="Kuo A."/>
            <person name="Hayes R.D."/>
            <person name="Haridas S."/>
            <person name="Andreopoulos B."/>
            <person name="Riley R."/>
            <person name="LaButti K."/>
            <person name="Pangilinan J."/>
            <person name="Lipzen A."/>
            <person name="Amirebrahimi M."/>
            <person name="Yan J."/>
            <person name="Adam C."/>
            <person name="Keymanesh K."/>
            <person name="Ng V."/>
            <person name="Louie K."/>
            <person name="Northen T."/>
            <person name="Drula E."/>
            <person name="Henrissat B."/>
            <person name="Hsieh H.M."/>
            <person name="Youens-Clark K."/>
            <person name="Lutzoni F."/>
            <person name="Miadlikowska J."/>
            <person name="Eastwood D.C."/>
            <person name="Hamelin R.C."/>
            <person name="Grigoriev I.V."/>
            <person name="U'Ren J.M."/>
        </authorList>
    </citation>
    <scope>NUCLEOTIDE SEQUENCE [LARGE SCALE GENOMIC DNA]</scope>
    <source>
        <strain evidence="1 2">ER1909</strain>
    </source>
</reference>
<name>A0ACC0DIE1_9PEZI</name>
<organism evidence="1 2">
    <name type="scientific">Hypoxylon rubiginosum</name>
    <dbReference type="NCBI Taxonomy" id="110542"/>
    <lineage>
        <taxon>Eukaryota</taxon>
        <taxon>Fungi</taxon>
        <taxon>Dikarya</taxon>
        <taxon>Ascomycota</taxon>
        <taxon>Pezizomycotina</taxon>
        <taxon>Sordariomycetes</taxon>
        <taxon>Xylariomycetidae</taxon>
        <taxon>Xylariales</taxon>
        <taxon>Hypoxylaceae</taxon>
        <taxon>Hypoxylon</taxon>
    </lineage>
</organism>
<dbReference type="Proteomes" id="UP001497680">
    <property type="component" value="Unassembled WGS sequence"/>
</dbReference>
<gene>
    <name evidence="1" type="ORF">F4821DRAFT_225972</name>
</gene>
<dbReference type="EMBL" id="MU394285">
    <property type="protein sequence ID" value="KAI6091975.1"/>
    <property type="molecule type" value="Genomic_DNA"/>
</dbReference>
<accession>A0ACC0DIE1</accession>
<protein>
    <submittedName>
        <fullName evidence="1">Urb2/Npa2 family-domain-containing protein</fullName>
    </submittedName>
</protein>
<keyword evidence="2" id="KW-1185">Reference proteome</keyword>
<proteinExistence type="predicted"/>
<evidence type="ECO:0000313" key="1">
    <source>
        <dbReference type="EMBL" id="KAI6091975.1"/>
    </source>
</evidence>
<evidence type="ECO:0000313" key="2">
    <source>
        <dbReference type="Proteomes" id="UP001497680"/>
    </source>
</evidence>